<accession>J6ELG1</accession>
<dbReference type="Pfam" id="PF15613">
    <property type="entry name" value="WSD"/>
    <property type="match status" value="1"/>
</dbReference>
<dbReference type="InterPro" id="IPR018501">
    <property type="entry name" value="DDT_dom"/>
</dbReference>
<dbReference type="AlphaFoldDB" id="J6ELG1"/>
<dbReference type="PANTHER" id="PTHR32075:SF6">
    <property type="entry name" value="ISWI CHROMATIN-REMODELING COMPLEX SUBUNIT YPL216W-RELATED"/>
    <property type="match status" value="1"/>
</dbReference>
<dbReference type="EMBL" id="ALBS01000334">
    <property type="protein sequence ID" value="EJT45109.1"/>
    <property type="molecule type" value="Genomic_DNA"/>
</dbReference>
<dbReference type="GeneID" id="25990029"/>
<reference evidence="7 8" key="1">
    <citation type="journal article" date="2012" name="Eukaryot. Cell">
        <title>Draft genome sequence of CBS 2479, the standard type strain of Trichosporon asahii.</title>
        <authorList>
            <person name="Yang R.Y."/>
            <person name="Li H.T."/>
            <person name="Zhu H."/>
            <person name="Zhou G.P."/>
            <person name="Wang M."/>
            <person name="Wang L."/>
        </authorList>
    </citation>
    <scope>NUCLEOTIDE SEQUENCE [LARGE SCALE GENOMIC DNA]</scope>
    <source>
        <strain evidence="8">ATCC 90039 / CBS 2479 / JCM 2466 / KCTC 7840 / NCYC 2677 / UAMH 7654</strain>
    </source>
</reference>
<dbReference type="GO" id="GO:0000785">
    <property type="term" value="C:chromatin"/>
    <property type="evidence" value="ECO:0007669"/>
    <property type="project" value="UniProtKB-ARBA"/>
</dbReference>
<feature type="compositionally biased region" description="Polar residues" evidence="4">
    <location>
        <begin position="675"/>
        <end position="689"/>
    </location>
</feature>
<feature type="domain" description="WAC" evidence="6">
    <location>
        <begin position="113"/>
        <end position="215"/>
    </location>
</feature>
<feature type="region of interest" description="Disordered" evidence="4">
    <location>
        <begin position="918"/>
        <end position="949"/>
    </location>
</feature>
<dbReference type="Pfam" id="PF10537">
    <property type="entry name" value="WAC_Acf1_DNA_bd"/>
    <property type="match status" value="1"/>
</dbReference>
<keyword evidence="2 3" id="KW-0539">Nucleus</keyword>
<dbReference type="GO" id="GO:0000781">
    <property type="term" value="C:chromosome, telomeric region"/>
    <property type="evidence" value="ECO:0007669"/>
    <property type="project" value="GOC"/>
</dbReference>
<comment type="subcellular location">
    <subcellularLocation>
        <location evidence="1 3">Nucleus</location>
    </subcellularLocation>
</comment>
<sequence>MPLLKRKPVLMHPLPSMSSIVQPVTDKPTHANGDASPGASAPSAPPDDLPKDSKDEEEQLEKLLTALNDPTIAAPAKKSHKDKVNGVVNGASTTQDTAAPGSTSLPSYRVKNVEVFYLPETGEIFLDYDDKRSSTNRCSMSGKSGLSYFEARENEQREARQLHSRFPKQLKKAVLESVQYQVEGKLETLADKIFERFVNRFFDDEKVFVDVQGDKYLARVVRTFPPKDLVLPEGASSPYHPYATDLDLEPEVVVERDDPMKYFYQVRLIEEGGDDEAQPSDTEEGKGEEFQGSVMEVQADKISRDAAVFSPWIVKKPVALRYGLPTEMSDEIREKIDKIRSSEKTRKKRERDARLGITHSEGEEDSKPEKKKRKTKAEREKEKEEKAEVKEEEKEEEEKKKKRGLKYPCEDATAGRIEVRPKPERSLPFGDDFDKFLFTWSFLNVMGKPLGLSPFTLDDYEQSLLHTDEYTAPAPILVEVHAALLNALMKDLEEGHEPVKPIVHWGLDYDNDMDYWTGTKGANVDTLRPVVEPLGESWTKRQLSYKDGRKGWESALVGCLWERADLDTLKDYLNYILHLTFEDKPAPTRPTWSTGPSTSSSHGLIPSKPERRYTSLDHKAKLNIISFLIDLVTQTANIRDFFEESTNAVTEDALEPKKEKGEDGEDVKDEVPSSVAPSPNGHANGTATNTERDELEGSMMDDTSRANSPASEADRVRTAASRRRAMKEKALEREAEEAERQAALLRERAEAKLKRAESKHMSQEKKRLADAEEDLENRQRQLDYEFRRNNQVLRVKPIGVDRYGNRVWWLDGIGSAGLYDSSGKVTYGTGRLYLQGAEEFDVEHHRAAAELTEEQLSQRRAKEEGDNVLAPGEWAMYDTLEQLEGFKNWLNPRGYRDHHLLRFLNQWWPEITQGVQKRRAAAGLDGNEDEGHGGRRLRPSRRAAGDDVGEGYLGWKNRRAAGGRH</sequence>
<feature type="region of interest" description="Disordered" evidence="4">
    <location>
        <begin position="343"/>
        <end position="404"/>
    </location>
</feature>
<dbReference type="KEGG" id="tasa:A1Q1_06517"/>
<evidence type="ECO:0000256" key="2">
    <source>
        <dbReference type="ARBA" id="ARBA00023242"/>
    </source>
</evidence>
<name>J6ELG1_TRIAS</name>
<feature type="compositionally biased region" description="Polar residues" evidence="4">
    <location>
        <begin position="90"/>
        <end position="105"/>
    </location>
</feature>
<feature type="compositionally biased region" description="Low complexity" evidence="4">
    <location>
        <begin position="589"/>
        <end position="601"/>
    </location>
</feature>
<dbReference type="OrthoDB" id="332390at2759"/>
<feature type="domain" description="DDT" evidence="5">
    <location>
        <begin position="430"/>
        <end position="494"/>
    </location>
</feature>
<dbReference type="GO" id="GO:0031509">
    <property type="term" value="P:subtelomeric heterochromatin formation"/>
    <property type="evidence" value="ECO:0007669"/>
    <property type="project" value="TreeGrafter"/>
</dbReference>
<gene>
    <name evidence="7" type="ORF">A1Q1_06517</name>
</gene>
<dbReference type="PROSITE" id="PS50827">
    <property type="entry name" value="DDT"/>
    <property type="match status" value="1"/>
</dbReference>
<dbReference type="PANTHER" id="PTHR32075">
    <property type="entry name" value="ISWI CHROMATIN-REMODELING COMPLEX SUBUNIT YPL216W-RELATED"/>
    <property type="match status" value="1"/>
</dbReference>
<evidence type="ECO:0000256" key="3">
    <source>
        <dbReference type="PROSITE-ProRule" id="PRU00475"/>
    </source>
</evidence>
<organism evidence="7 8">
    <name type="scientific">Trichosporon asahii var. asahii (strain ATCC 90039 / CBS 2479 / JCM 2466 / KCTC 7840 / NBRC 103889/ NCYC 2677 / UAMH 7654)</name>
    <name type="common">Yeast</name>
    <dbReference type="NCBI Taxonomy" id="1186058"/>
    <lineage>
        <taxon>Eukaryota</taxon>
        <taxon>Fungi</taxon>
        <taxon>Dikarya</taxon>
        <taxon>Basidiomycota</taxon>
        <taxon>Agaricomycotina</taxon>
        <taxon>Tremellomycetes</taxon>
        <taxon>Trichosporonales</taxon>
        <taxon>Trichosporonaceae</taxon>
        <taxon>Trichosporon</taxon>
    </lineage>
</organism>
<feature type="compositionally biased region" description="Low complexity" evidence="4">
    <location>
        <begin position="33"/>
        <end position="42"/>
    </location>
</feature>
<evidence type="ECO:0000256" key="4">
    <source>
        <dbReference type="SAM" id="MobiDB-lite"/>
    </source>
</evidence>
<dbReference type="VEuPathDB" id="FungiDB:A1Q1_06517"/>
<feature type="compositionally biased region" description="Basic and acidic residues" evidence="4">
    <location>
        <begin position="343"/>
        <end position="354"/>
    </location>
</feature>
<dbReference type="Proteomes" id="UP000002748">
    <property type="component" value="Unassembled WGS sequence"/>
</dbReference>
<evidence type="ECO:0000259" key="5">
    <source>
        <dbReference type="PROSITE" id="PS50827"/>
    </source>
</evidence>
<dbReference type="SMART" id="SM00571">
    <property type="entry name" value="DDT"/>
    <property type="match status" value="1"/>
</dbReference>
<feature type="compositionally biased region" description="Basic and acidic residues" evidence="4">
    <location>
        <begin position="377"/>
        <end position="392"/>
    </location>
</feature>
<dbReference type="Pfam" id="PF02791">
    <property type="entry name" value="DDT"/>
    <property type="match status" value="1"/>
</dbReference>
<evidence type="ECO:0000259" key="6">
    <source>
        <dbReference type="PROSITE" id="PS51136"/>
    </source>
</evidence>
<dbReference type="InterPro" id="IPR013136">
    <property type="entry name" value="WSTF_Acf1_Cbp146"/>
</dbReference>
<proteinExistence type="predicted"/>
<evidence type="ECO:0008006" key="9">
    <source>
        <dbReference type="Google" id="ProtNLM"/>
    </source>
</evidence>
<evidence type="ECO:0000313" key="8">
    <source>
        <dbReference type="Proteomes" id="UP000002748"/>
    </source>
</evidence>
<evidence type="ECO:0000256" key="1">
    <source>
        <dbReference type="ARBA" id="ARBA00004123"/>
    </source>
</evidence>
<evidence type="ECO:0000313" key="7">
    <source>
        <dbReference type="EMBL" id="EJT45109.1"/>
    </source>
</evidence>
<feature type="region of interest" description="Disordered" evidence="4">
    <location>
        <begin position="1"/>
        <end position="105"/>
    </location>
</feature>
<feature type="compositionally biased region" description="Acidic residues" evidence="4">
    <location>
        <begin position="273"/>
        <end position="282"/>
    </location>
</feature>
<feature type="region of interest" description="Disordered" evidence="4">
    <location>
        <begin position="586"/>
        <end position="609"/>
    </location>
</feature>
<dbReference type="GO" id="GO:0005634">
    <property type="term" value="C:nucleus"/>
    <property type="evidence" value="ECO:0007669"/>
    <property type="project" value="UniProtKB-SubCell"/>
</dbReference>
<dbReference type="InterPro" id="IPR028941">
    <property type="entry name" value="WHIM2_dom"/>
</dbReference>
<feature type="region of interest" description="Disordered" evidence="4">
    <location>
        <begin position="650"/>
        <end position="735"/>
    </location>
</feature>
<protein>
    <recommendedName>
        <fullName evidence="9">DDT domain-containing protein</fullName>
    </recommendedName>
</protein>
<dbReference type="HOGENOM" id="CLU_002631_1_1_1"/>
<dbReference type="RefSeq" id="XP_014177106.1">
    <property type="nucleotide sequence ID" value="XM_014321631.1"/>
</dbReference>
<comment type="caution">
    <text evidence="7">The sequence shown here is derived from an EMBL/GenBank/DDBJ whole genome shotgun (WGS) entry which is preliminary data.</text>
</comment>
<dbReference type="PROSITE" id="PS51136">
    <property type="entry name" value="WAC"/>
    <property type="match status" value="1"/>
</dbReference>
<feature type="region of interest" description="Disordered" evidence="4">
    <location>
        <begin position="273"/>
        <end position="292"/>
    </location>
</feature>